<dbReference type="Proteomes" id="UP001158576">
    <property type="component" value="Chromosome XSR"/>
</dbReference>
<evidence type="ECO:0000256" key="1">
    <source>
        <dbReference type="SAM" id="MobiDB-lite"/>
    </source>
</evidence>
<feature type="region of interest" description="Disordered" evidence="1">
    <location>
        <begin position="100"/>
        <end position="126"/>
    </location>
</feature>
<reference evidence="2 3" key="1">
    <citation type="submission" date="2021-04" db="EMBL/GenBank/DDBJ databases">
        <authorList>
            <person name="Bliznina A."/>
        </authorList>
    </citation>
    <scope>NUCLEOTIDE SEQUENCE [LARGE SCALE GENOMIC DNA]</scope>
</reference>
<evidence type="ECO:0000313" key="3">
    <source>
        <dbReference type="Proteomes" id="UP001158576"/>
    </source>
</evidence>
<gene>
    <name evidence="2" type="ORF">OKIOD_LOCUS8245</name>
</gene>
<organism evidence="2 3">
    <name type="scientific">Oikopleura dioica</name>
    <name type="common">Tunicate</name>
    <dbReference type="NCBI Taxonomy" id="34765"/>
    <lineage>
        <taxon>Eukaryota</taxon>
        <taxon>Metazoa</taxon>
        <taxon>Chordata</taxon>
        <taxon>Tunicata</taxon>
        <taxon>Appendicularia</taxon>
        <taxon>Copelata</taxon>
        <taxon>Oikopleuridae</taxon>
        <taxon>Oikopleura</taxon>
    </lineage>
</organism>
<feature type="compositionally biased region" description="Polar residues" evidence="1">
    <location>
        <begin position="100"/>
        <end position="109"/>
    </location>
</feature>
<dbReference type="EMBL" id="OU015569">
    <property type="protein sequence ID" value="CAG5099790.1"/>
    <property type="molecule type" value="Genomic_DNA"/>
</dbReference>
<accession>A0ABN7SM25</accession>
<keyword evidence="3" id="KW-1185">Reference proteome</keyword>
<sequence>MRHCILSDVTVSNLRPEESYLFDPYPPKADDQVITYEPVIPAEDTTLYGFNSIAESFLQSFAPGFENFPRGEDADGNPNTHIQNVMDSISALLDQMRTVRTNVDGTTENADGDPEHEDPLDPDAFD</sequence>
<evidence type="ECO:0000313" key="2">
    <source>
        <dbReference type="EMBL" id="CAG5099790.1"/>
    </source>
</evidence>
<name>A0ABN7SM25_OIKDI</name>
<proteinExistence type="predicted"/>
<protein>
    <submittedName>
        <fullName evidence="2">Oidioi.mRNA.OKI2018_I69.XSR.g16687.t1.cds</fullName>
    </submittedName>
</protein>
<feature type="compositionally biased region" description="Acidic residues" evidence="1">
    <location>
        <begin position="110"/>
        <end position="126"/>
    </location>
</feature>